<dbReference type="PANTHER" id="PTHR43022">
    <property type="entry name" value="PROTEIN SMF"/>
    <property type="match status" value="1"/>
</dbReference>
<proteinExistence type="inferred from homology"/>
<dbReference type="SUPFAM" id="SSF102405">
    <property type="entry name" value="MCP/YpsA-like"/>
    <property type="match status" value="1"/>
</dbReference>
<gene>
    <name evidence="4" type="ORF">EV191_1011513</name>
</gene>
<dbReference type="PANTHER" id="PTHR43022:SF1">
    <property type="entry name" value="PROTEIN SMF"/>
    <property type="match status" value="1"/>
</dbReference>
<evidence type="ECO:0000256" key="1">
    <source>
        <dbReference type="ARBA" id="ARBA00006525"/>
    </source>
</evidence>
<protein>
    <submittedName>
        <fullName evidence="4">DNA processing protein</fullName>
    </submittedName>
</protein>
<dbReference type="Gene3D" id="3.40.50.450">
    <property type="match status" value="1"/>
</dbReference>
<feature type="domain" description="Smf/DprA SLOG" evidence="3">
    <location>
        <begin position="89"/>
        <end position="302"/>
    </location>
</feature>
<comment type="similarity">
    <text evidence="1">Belongs to the DprA/Smf family.</text>
</comment>
<sequence>MTSFSDLAKDDRTARMMLTMPAEPDDAVTGRLLSRLGGVETLGLLESEGTVPGLDRVDAQVWRDRLSTASRPDELAERLRRVDWDGIGVLVPGDRYWPAAVNDLGDRAPFALWTRGADSFMARPLSDLVTITGARAATSYGEHVAIDFATEFARDERVVVAGGAHGIEGAAHRAALGAGGDTIAVLAGGVDRPYPAGHQELLDRIADVGLLVSETAPGTAPTRHRFLARGRLLAALSSTTVVVEAGARSGALRTAQRAHELGRHVGAVPGPVTSAASVGPHELIGNGRARIVTDAGQITNMLHMQEDLPDNPQRSPLRTPFTRDQAPRTTRRDGPSL</sequence>
<feature type="region of interest" description="Disordered" evidence="2">
    <location>
        <begin position="306"/>
        <end position="337"/>
    </location>
</feature>
<dbReference type="Proteomes" id="UP000294911">
    <property type="component" value="Unassembled WGS sequence"/>
</dbReference>
<dbReference type="InterPro" id="IPR057666">
    <property type="entry name" value="DrpA_SLOG"/>
</dbReference>
<evidence type="ECO:0000256" key="2">
    <source>
        <dbReference type="SAM" id="MobiDB-lite"/>
    </source>
</evidence>
<dbReference type="AlphaFoldDB" id="A0A4V2SVA0"/>
<comment type="caution">
    <text evidence="4">The sequence shown here is derived from an EMBL/GenBank/DDBJ whole genome shotgun (WGS) entry which is preliminary data.</text>
</comment>
<evidence type="ECO:0000259" key="3">
    <source>
        <dbReference type="Pfam" id="PF02481"/>
    </source>
</evidence>
<evidence type="ECO:0000313" key="4">
    <source>
        <dbReference type="EMBL" id="TCP57556.1"/>
    </source>
</evidence>
<dbReference type="EMBL" id="SLXQ01000001">
    <property type="protein sequence ID" value="TCP57556.1"/>
    <property type="molecule type" value="Genomic_DNA"/>
</dbReference>
<dbReference type="RefSeq" id="WP_132876019.1">
    <property type="nucleotide sequence ID" value="NZ_SLXQ01000001.1"/>
</dbReference>
<organism evidence="4 5">
    <name type="scientific">Tamaricihabitans halophyticus</name>
    <dbReference type="NCBI Taxonomy" id="1262583"/>
    <lineage>
        <taxon>Bacteria</taxon>
        <taxon>Bacillati</taxon>
        <taxon>Actinomycetota</taxon>
        <taxon>Actinomycetes</taxon>
        <taxon>Pseudonocardiales</taxon>
        <taxon>Pseudonocardiaceae</taxon>
        <taxon>Tamaricihabitans</taxon>
    </lineage>
</organism>
<dbReference type="InterPro" id="IPR003488">
    <property type="entry name" value="DprA"/>
</dbReference>
<dbReference type="Pfam" id="PF02481">
    <property type="entry name" value="DNA_processg_A"/>
    <property type="match status" value="1"/>
</dbReference>
<reference evidence="4 5" key="1">
    <citation type="submission" date="2019-03" db="EMBL/GenBank/DDBJ databases">
        <title>Genomic Encyclopedia of Type Strains, Phase IV (KMG-IV): sequencing the most valuable type-strain genomes for metagenomic binning, comparative biology and taxonomic classification.</title>
        <authorList>
            <person name="Goeker M."/>
        </authorList>
    </citation>
    <scope>NUCLEOTIDE SEQUENCE [LARGE SCALE GENOMIC DNA]</scope>
    <source>
        <strain evidence="4 5">DSM 45765</strain>
    </source>
</reference>
<evidence type="ECO:0000313" key="5">
    <source>
        <dbReference type="Proteomes" id="UP000294911"/>
    </source>
</evidence>
<name>A0A4V2SVA0_9PSEU</name>
<dbReference type="GO" id="GO:0009294">
    <property type="term" value="P:DNA-mediated transformation"/>
    <property type="evidence" value="ECO:0007669"/>
    <property type="project" value="InterPro"/>
</dbReference>
<keyword evidence="5" id="KW-1185">Reference proteome</keyword>
<dbReference type="NCBIfam" id="TIGR00732">
    <property type="entry name" value="dprA"/>
    <property type="match status" value="1"/>
</dbReference>
<dbReference type="OrthoDB" id="9785707at2"/>
<accession>A0A4V2SVA0</accession>